<evidence type="ECO:0000259" key="5">
    <source>
        <dbReference type="PROSITE" id="PS50011"/>
    </source>
</evidence>
<dbReference type="PANTHER" id="PTHR44329">
    <property type="entry name" value="SERINE/THREONINE-PROTEIN KINASE TNNI3K-RELATED"/>
    <property type="match status" value="1"/>
</dbReference>
<keyword evidence="7" id="KW-1185">Reference proteome</keyword>
<dbReference type="PROSITE" id="PS50011">
    <property type="entry name" value="PROTEIN_KINASE_DOM"/>
    <property type="match status" value="1"/>
</dbReference>
<evidence type="ECO:0000256" key="1">
    <source>
        <dbReference type="ARBA" id="ARBA00022679"/>
    </source>
</evidence>
<dbReference type="PRINTS" id="PR00109">
    <property type="entry name" value="TYRKINASE"/>
</dbReference>
<comment type="caution">
    <text evidence="6">The sequence shown here is derived from an EMBL/GenBank/DDBJ whole genome shotgun (WGS) entry which is preliminary data.</text>
</comment>
<dbReference type="EMBL" id="WTPW01002445">
    <property type="protein sequence ID" value="KAF0381914.1"/>
    <property type="molecule type" value="Genomic_DNA"/>
</dbReference>
<keyword evidence="3 6" id="KW-0418">Kinase</keyword>
<dbReference type="InterPro" id="IPR011009">
    <property type="entry name" value="Kinase-like_dom_sf"/>
</dbReference>
<dbReference type="InterPro" id="IPR051681">
    <property type="entry name" value="Ser/Thr_Kinases-Pseudokinases"/>
</dbReference>
<dbReference type="GO" id="GO:0005524">
    <property type="term" value="F:ATP binding"/>
    <property type="evidence" value="ECO:0007669"/>
    <property type="project" value="UniProtKB-KW"/>
</dbReference>
<dbReference type="Proteomes" id="UP000439903">
    <property type="component" value="Unassembled WGS sequence"/>
</dbReference>
<dbReference type="AlphaFoldDB" id="A0A8H3WYF3"/>
<protein>
    <submittedName>
        <fullName evidence="6">Kinase-like protein</fullName>
    </submittedName>
</protein>
<dbReference type="GO" id="GO:0004674">
    <property type="term" value="F:protein serine/threonine kinase activity"/>
    <property type="evidence" value="ECO:0007669"/>
    <property type="project" value="TreeGrafter"/>
</dbReference>
<sequence length="744" mass="86404">MIKQIDYLKQQAEELIVQLKIKEFDFSKLENREKIASGGFSFVYSIVFEGNLYALKCINKMWIKLLRNVNHPNVIKFYGISRAQIENAEDITLVLQLANGGNLRDHLAKKQQMGLYKISWIELIQIAMNITNGLNYLHDNDIIHQDLHSKNILINDGNALISDFGNSQNLNDPFSLDGSVMVGITPYIDPQCFTLETEVKRDKISDIYSLGVLFWELTSGIPPFSNFRSNQYILSRLIVEGLRESIVRNTPLDYTDLYKQCWSFEKNQRPTLDIVLNKLKKLQTKKIEFITNIIKEQRINKQWIKHFFLNRDIREALDISDTAEKIKILEEKFNSYGEYVAVSVTVGGIITIKNWSEIDDESKSRLKVYLQLSIDYAKGLRLKNFENMPIDDLHMFVNSKSIQTAGDLYKWVRDLHNDNSKCLEIISYEKFKPTFQLLPEDLIKKIFEYSNVQYLDESKLISKLQSQYDKTKGLEWISSSELPLCIFDWVQDYLLQHGIILLRSKPARAKKAAIKLLKEPKITPINKITIILTQPKTHQEAYLLENGMILKEEDNLEFDKIPFTEHSSMFNIPFEDFTNSNRLSSNAIYCQIIFHTIKLSFDVSDIEYSQEFLNAVNSARQDSESSNILCKLFGNDYGQLLPRTFTLGGVLSKKYISSNHPIGFTTQKLDLNYNDSDAIQIIEQLLEKWNKEFNTLYFLNNEGDVIYRNKIGDWLNALANNPKHWNIISSEDWMQIYNATKQNT</sequence>
<proteinExistence type="predicted"/>
<evidence type="ECO:0000256" key="3">
    <source>
        <dbReference type="ARBA" id="ARBA00022777"/>
    </source>
</evidence>
<dbReference type="InterPro" id="IPR000719">
    <property type="entry name" value="Prot_kinase_dom"/>
</dbReference>
<keyword evidence="1" id="KW-0808">Transferase</keyword>
<keyword evidence="4" id="KW-0067">ATP-binding</keyword>
<reference evidence="6 7" key="1">
    <citation type="journal article" date="2019" name="Environ. Microbiol.">
        <title>At the nexus of three kingdoms: the genome of the mycorrhizal fungus Gigaspora margarita provides insights into plant, endobacterial and fungal interactions.</title>
        <authorList>
            <person name="Venice F."/>
            <person name="Ghignone S."/>
            <person name="Salvioli di Fossalunga A."/>
            <person name="Amselem J."/>
            <person name="Novero M."/>
            <person name="Xianan X."/>
            <person name="Sedzielewska Toro K."/>
            <person name="Morin E."/>
            <person name="Lipzen A."/>
            <person name="Grigoriev I.V."/>
            <person name="Henrissat B."/>
            <person name="Martin F.M."/>
            <person name="Bonfante P."/>
        </authorList>
    </citation>
    <scope>NUCLEOTIDE SEQUENCE [LARGE SCALE GENOMIC DNA]</scope>
    <source>
        <strain evidence="6 7">BEG34</strain>
    </source>
</reference>
<dbReference type="OrthoDB" id="2442829at2759"/>
<evidence type="ECO:0000256" key="4">
    <source>
        <dbReference type="ARBA" id="ARBA00022840"/>
    </source>
</evidence>
<accession>A0A8H3WYF3</accession>
<dbReference type="Gene3D" id="1.10.510.10">
    <property type="entry name" value="Transferase(Phosphotransferase) domain 1"/>
    <property type="match status" value="1"/>
</dbReference>
<gene>
    <name evidence="6" type="ORF">F8M41_012019</name>
</gene>
<evidence type="ECO:0000256" key="2">
    <source>
        <dbReference type="ARBA" id="ARBA00022741"/>
    </source>
</evidence>
<dbReference type="PANTHER" id="PTHR44329:SF288">
    <property type="entry name" value="MITOGEN-ACTIVATED PROTEIN KINASE KINASE KINASE 20"/>
    <property type="match status" value="1"/>
</dbReference>
<dbReference type="SUPFAM" id="SSF56112">
    <property type="entry name" value="Protein kinase-like (PK-like)"/>
    <property type="match status" value="1"/>
</dbReference>
<dbReference type="Pfam" id="PF07714">
    <property type="entry name" value="PK_Tyr_Ser-Thr"/>
    <property type="match status" value="1"/>
</dbReference>
<name>A0A8H3WYF3_GIGMA</name>
<organism evidence="6 7">
    <name type="scientific">Gigaspora margarita</name>
    <dbReference type="NCBI Taxonomy" id="4874"/>
    <lineage>
        <taxon>Eukaryota</taxon>
        <taxon>Fungi</taxon>
        <taxon>Fungi incertae sedis</taxon>
        <taxon>Mucoromycota</taxon>
        <taxon>Glomeromycotina</taxon>
        <taxon>Glomeromycetes</taxon>
        <taxon>Diversisporales</taxon>
        <taxon>Gigasporaceae</taxon>
        <taxon>Gigaspora</taxon>
    </lineage>
</organism>
<keyword evidence="2" id="KW-0547">Nucleotide-binding</keyword>
<dbReference type="InterPro" id="IPR001245">
    <property type="entry name" value="Ser-Thr/Tyr_kinase_cat_dom"/>
</dbReference>
<evidence type="ECO:0000313" key="6">
    <source>
        <dbReference type="EMBL" id="KAF0381914.1"/>
    </source>
</evidence>
<evidence type="ECO:0000313" key="7">
    <source>
        <dbReference type="Proteomes" id="UP000439903"/>
    </source>
</evidence>
<feature type="domain" description="Protein kinase" evidence="5">
    <location>
        <begin position="29"/>
        <end position="290"/>
    </location>
</feature>